<dbReference type="GO" id="GO:0050177">
    <property type="term" value="F:phenylpyruvate decarboxylase activity"/>
    <property type="evidence" value="ECO:0007669"/>
    <property type="project" value="UniProtKB-EC"/>
</dbReference>
<dbReference type="EC" id="4.1.1.43" evidence="13"/>
<evidence type="ECO:0000259" key="10">
    <source>
        <dbReference type="Pfam" id="PF00205"/>
    </source>
</evidence>
<dbReference type="PANTHER" id="PTHR43452">
    <property type="entry name" value="PYRUVATE DECARBOXYLASE"/>
    <property type="match status" value="1"/>
</dbReference>
<evidence type="ECO:0000256" key="9">
    <source>
        <dbReference type="RuleBase" id="RU362132"/>
    </source>
</evidence>
<keyword evidence="7 9" id="KW-0786">Thiamine pyrophosphate</keyword>
<evidence type="ECO:0000256" key="6">
    <source>
        <dbReference type="ARBA" id="ARBA00022842"/>
    </source>
</evidence>
<dbReference type="InterPro" id="IPR011766">
    <property type="entry name" value="TPP_enzyme_TPP-bd"/>
</dbReference>
<dbReference type="GO" id="GO:0047434">
    <property type="term" value="F:indolepyruvate decarboxylase activity"/>
    <property type="evidence" value="ECO:0007669"/>
    <property type="project" value="UniProtKB-EC"/>
</dbReference>
<evidence type="ECO:0000313" key="14">
    <source>
        <dbReference type="Proteomes" id="UP001595453"/>
    </source>
</evidence>
<comment type="cofactor">
    <cofactor evidence="1">
        <name>a metal cation</name>
        <dbReference type="ChEBI" id="CHEBI:25213"/>
    </cofactor>
</comment>
<keyword evidence="4" id="KW-0479">Metal-binding</keyword>
<dbReference type="InterPro" id="IPR029061">
    <property type="entry name" value="THDP-binding"/>
</dbReference>
<gene>
    <name evidence="13" type="primary">ipdC</name>
    <name evidence="13" type="ORF">ACFOEE_09950</name>
</gene>
<dbReference type="NCBIfam" id="TIGR03394">
    <property type="entry name" value="indol_phenyl_DC"/>
    <property type="match status" value="1"/>
</dbReference>
<keyword evidence="8 13" id="KW-0456">Lyase</keyword>
<organism evidence="13 14">
    <name type="scientific">Pseudoalteromonas fenneropenaei</name>
    <dbReference type="NCBI Taxonomy" id="1737459"/>
    <lineage>
        <taxon>Bacteria</taxon>
        <taxon>Pseudomonadati</taxon>
        <taxon>Pseudomonadota</taxon>
        <taxon>Gammaproteobacteria</taxon>
        <taxon>Alteromonadales</taxon>
        <taxon>Pseudoalteromonadaceae</taxon>
        <taxon>Pseudoalteromonas</taxon>
    </lineage>
</organism>
<evidence type="ECO:0000256" key="1">
    <source>
        <dbReference type="ARBA" id="ARBA00001920"/>
    </source>
</evidence>
<accession>A0ABV7CJU4</accession>
<evidence type="ECO:0000256" key="7">
    <source>
        <dbReference type="ARBA" id="ARBA00023052"/>
    </source>
</evidence>
<dbReference type="InterPro" id="IPR012001">
    <property type="entry name" value="Thiamin_PyroP_enz_TPP-bd_dom"/>
</dbReference>
<dbReference type="PIRSF" id="PIRSF036565">
    <property type="entry name" value="Pyruvt_ip_decrb"/>
    <property type="match status" value="1"/>
</dbReference>
<evidence type="ECO:0000256" key="5">
    <source>
        <dbReference type="ARBA" id="ARBA00022793"/>
    </source>
</evidence>
<proteinExistence type="inferred from homology"/>
<comment type="caution">
    <text evidence="13">The sequence shown here is derived from an EMBL/GenBank/DDBJ whole genome shotgun (WGS) entry which is preliminary data.</text>
</comment>
<feature type="domain" description="Thiamine pyrophosphate enzyme TPP-binding" evidence="11">
    <location>
        <begin position="392"/>
        <end position="518"/>
    </location>
</feature>
<evidence type="ECO:0000256" key="8">
    <source>
        <dbReference type="ARBA" id="ARBA00023239"/>
    </source>
</evidence>
<dbReference type="InterPro" id="IPR017765">
    <property type="entry name" value="IPDC"/>
</dbReference>
<dbReference type="Pfam" id="PF02775">
    <property type="entry name" value="TPP_enzyme_C"/>
    <property type="match status" value="1"/>
</dbReference>
<dbReference type="EC" id="4.1.1.74" evidence="13"/>
<evidence type="ECO:0000313" key="13">
    <source>
        <dbReference type="EMBL" id="MFC3032841.1"/>
    </source>
</evidence>
<evidence type="ECO:0000259" key="11">
    <source>
        <dbReference type="Pfam" id="PF02775"/>
    </source>
</evidence>
<dbReference type="EMBL" id="JBHRSD010000015">
    <property type="protein sequence ID" value="MFC3032841.1"/>
    <property type="molecule type" value="Genomic_DNA"/>
</dbReference>
<keyword evidence="5" id="KW-0210">Decarboxylase</keyword>
<evidence type="ECO:0000256" key="4">
    <source>
        <dbReference type="ARBA" id="ARBA00022723"/>
    </source>
</evidence>
<evidence type="ECO:0000256" key="3">
    <source>
        <dbReference type="ARBA" id="ARBA00007812"/>
    </source>
</evidence>
<dbReference type="InterPro" id="IPR012000">
    <property type="entry name" value="Thiamin_PyroP_enz_cen_dom"/>
</dbReference>
<reference evidence="14" key="1">
    <citation type="journal article" date="2019" name="Int. J. Syst. Evol. Microbiol.">
        <title>The Global Catalogue of Microorganisms (GCM) 10K type strain sequencing project: providing services to taxonomists for standard genome sequencing and annotation.</title>
        <authorList>
            <consortium name="The Broad Institute Genomics Platform"/>
            <consortium name="The Broad Institute Genome Sequencing Center for Infectious Disease"/>
            <person name="Wu L."/>
            <person name="Ma J."/>
        </authorList>
    </citation>
    <scope>NUCLEOTIDE SEQUENCE [LARGE SCALE GENOMIC DNA]</scope>
    <source>
        <strain evidence="14">KCTC 42730</strain>
    </source>
</reference>
<sequence>MTLARVLLQSLKSFGAKQVWGIPGDFILPFFREMEQSQILPVYSLSHEPSVAFAADASGRLHEGIGVLAVTYGAGALNSVNAVAQAYAERSPLVVLAGMPSQSEMELGLQLHHQVKSIDSQVQIFKEITCAQVRLDNLDHAAEKIARALKQCKEQSRPVLIEIPRNMASEHFSELIINRPIEESVCASTEKCVKDLLHIIAKAQRPIVLAGVEVKRYDVEAQFCRWVSELDVPCFTTLMGKGIAEEFEDSPVQGTYLGEAGDPRVAAIVQQADLVIFVGAILSDSNFAISAETLAGRQAVFIEHREVNLGHYSYHGIALKTILSQLEAFATPKTWAFHLPHANNDSDDTLATQGAIAPMMIAEALNRSFDKYGRLPVASDVGDCLFVSQGLKGTSVVAPGYYASMGFGVPAGFGIQATTGRRPVVLVGDGAFQMTGMELGHCRRYGFTPIVVLLNNQGWEMIRAFAPDSQAADLGLWPFADMAQHFGGVGIRVSSPEALEQALCQAFEDSSQFYLIDVQIPKGCMTPSLAHFAKVLTAKQNMARSEPIT</sequence>
<keyword evidence="14" id="KW-1185">Reference proteome</keyword>
<dbReference type="InterPro" id="IPR029035">
    <property type="entry name" value="DHS-like_NAD/FAD-binding_dom"/>
</dbReference>
<dbReference type="SUPFAM" id="SSF52467">
    <property type="entry name" value="DHS-like NAD/FAD-binding domain"/>
    <property type="match status" value="1"/>
</dbReference>
<dbReference type="PANTHER" id="PTHR43452:SF30">
    <property type="entry name" value="PYRUVATE DECARBOXYLASE ISOZYME 1-RELATED"/>
    <property type="match status" value="1"/>
</dbReference>
<dbReference type="SUPFAM" id="SSF52518">
    <property type="entry name" value="Thiamin diphosphate-binding fold (THDP-binding)"/>
    <property type="match status" value="2"/>
</dbReference>
<dbReference type="Pfam" id="PF00205">
    <property type="entry name" value="TPP_enzyme_M"/>
    <property type="match status" value="1"/>
</dbReference>
<evidence type="ECO:0000259" key="12">
    <source>
        <dbReference type="Pfam" id="PF02776"/>
    </source>
</evidence>
<dbReference type="InterPro" id="IPR047213">
    <property type="entry name" value="TPP_PYR_PDC_IPDC-like"/>
</dbReference>
<dbReference type="RefSeq" id="WP_377123744.1">
    <property type="nucleotide sequence ID" value="NZ_JBHRSD010000015.1"/>
</dbReference>
<evidence type="ECO:0000256" key="2">
    <source>
        <dbReference type="ARBA" id="ARBA00001964"/>
    </source>
</evidence>
<feature type="domain" description="Thiamine pyrophosphate enzyme N-terminal TPP-binding" evidence="12">
    <location>
        <begin position="1"/>
        <end position="116"/>
    </location>
</feature>
<dbReference type="InterPro" id="IPR012110">
    <property type="entry name" value="PDC/IPDC-like"/>
</dbReference>
<protein>
    <submittedName>
        <fullName evidence="13">Indolepyruvate/phenylpyruvate decarboxylase</fullName>
        <ecNumber evidence="13">4.1.1.43</ecNumber>
        <ecNumber evidence="13">4.1.1.74</ecNumber>
    </submittedName>
</protein>
<comment type="similarity">
    <text evidence="3 9">Belongs to the TPP enzyme family.</text>
</comment>
<dbReference type="CDD" id="cd07038">
    <property type="entry name" value="TPP_PYR_PDC_IPDC_like"/>
    <property type="match status" value="1"/>
</dbReference>
<comment type="cofactor">
    <cofactor evidence="2">
        <name>thiamine diphosphate</name>
        <dbReference type="ChEBI" id="CHEBI:58937"/>
    </cofactor>
</comment>
<dbReference type="Gene3D" id="3.40.50.1220">
    <property type="entry name" value="TPP-binding domain"/>
    <property type="match status" value="1"/>
</dbReference>
<dbReference type="Proteomes" id="UP001595453">
    <property type="component" value="Unassembled WGS sequence"/>
</dbReference>
<feature type="domain" description="Thiamine pyrophosphate enzyme central" evidence="10">
    <location>
        <begin position="193"/>
        <end position="310"/>
    </location>
</feature>
<dbReference type="Gene3D" id="3.40.50.970">
    <property type="match status" value="2"/>
</dbReference>
<dbReference type="Pfam" id="PF02776">
    <property type="entry name" value="TPP_enzyme_N"/>
    <property type="match status" value="1"/>
</dbReference>
<name>A0ABV7CJU4_9GAMM</name>
<keyword evidence="6" id="KW-0460">Magnesium</keyword>